<keyword evidence="1" id="KW-0472">Membrane</keyword>
<feature type="transmembrane region" description="Helical" evidence="1">
    <location>
        <begin position="56"/>
        <end position="80"/>
    </location>
</feature>
<keyword evidence="1" id="KW-0812">Transmembrane</keyword>
<evidence type="ECO:0000313" key="3">
    <source>
        <dbReference type="Proteomes" id="UP000644115"/>
    </source>
</evidence>
<comment type="caution">
    <text evidence="2">The sequence shown here is derived from an EMBL/GenBank/DDBJ whole genome shotgun (WGS) entry which is preliminary data.</text>
</comment>
<accession>A0A923SKN7</accession>
<organism evidence="2 3">
    <name type="scientific">Lentihominibacter faecis</name>
    <dbReference type="NCBI Taxonomy" id="2764712"/>
    <lineage>
        <taxon>Bacteria</taxon>
        <taxon>Bacillati</taxon>
        <taxon>Bacillota</taxon>
        <taxon>Clostridia</taxon>
        <taxon>Peptostreptococcales</taxon>
        <taxon>Anaerovoracaceae</taxon>
        <taxon>Lentihominibacter</taxon>
    </lineage>
</organism>
<reference evidence="2" key="1">
    <citation type="submission" date="2020-08" db="EMBL/GenBank/DDBJ databases">
        <authorList>
            <person name="Liu C."/>
            <person name="Sun Q."/>
        </authorList>
    </citation>
    <scope>NUCLEOTIDE SEQUENCE</scope>
    <source>
        <strain evidence="2">BX16</strain>
    </source>
</reference>
<evidence type="ECO:0000256" key="1">
    <source>
        <dbReference type="SAM" id="Phobius"/>
    </source>
</evidence>
<dbReference type="EMBL" id="JACRWC010000001">
    <property type="protein sequence ID" value="MBC5998419.1"/>
    <property type="molecule type" value="Genomic_DNA"/>
</dbReference>
<dbReference type="Proteomes" id="UP000644115">
    <property type="component" value="Unassembled WGS sequence"/>
</dbReference>
<evidence type="ECO:0008006" key="4">
    <source>
        <dbReference type="Google" id="ProtNLM"/>
    </source>
</evidence>
<gene>
    <name evidence="2" type="ORF">H8876_00060</name>
</gene>
<protein>
    <recommendedName>
        <fullName evidence="4">DUF4367 domain-containing protein</fullName>
    </recommendedName>
</protein>
<evidence type="ECO:0000313" key="2">
    <source>
        <dbReference type="EMBL" id="MBC5998419.1"/>
    </source>
</evidence>
<keyword evidence="3" id="KW-1185">Reference proteome</keyword>
<proteinExistence type="predicted"/>
<dbReference type="AlphaFoldDB" id="A0A923SKN7"/>
<name>A0A923SKN7_9FIRM</name>
<dbReference type="RefSeq" id="WP_249286042.1">
    <property type="nucleotide sequence ID" value="NZ_JACRWC010000001.1"/>
</dbReference>
<sequence>MKTKDLRNELHKKESSVSSDAALDIDIDRVKERVACQLDFADVPRRSINMRVKKRIVVLIAAVAALMAGTAVFAATGHIANLTGSSSSKADYTSLPTADQMVREVGYEPVLINIFENGYRFDSGNIVKTKLKDDSGNVVEKSKSLSFEYKKGGDTVEFTQMKCRSQLDLPGTVITTADDTDLYYSHYTNKFVPEDYQMTAQDKQDEASGKVVFSYGSSKVEKSEVQSVTWKKDGVQYQLLQMDGMLSSEELAAMAEEVLNEISAK</sequence>
<keyword evidence="1" id="KW-1133">Transmembrane helix</keyword>